<evidence type="ECO:0000313" key="2">
    <source>
        <dbReference type="Proteomes" id="UP000198539"/>
    </source>
</evidence>
<dbReference type="AlphaFoldDB" id="A0A1H2URD4"/>
<dbReference type="EMBL" id="FNOM01000002">
    <property type="protein sequence ID" value="SDW58124.1"/>
    <property type="molecule type" value="Genomic_DNA"/>
</dbReference>
<proteinExistence type="predicted"/>
<protein>
    <recommendedName>
        <fullName evidence="3">DUF2125 domain-containing protein</fullName>
    </recommendedName>
</protein>
<gene>
    <name evidence="1" type="ORF">SAMN04488238_102456</name>
</gene>
<evidence type="ECO:0008006" key="3">
    <source>
        <dbReference type="Google" id="ProtNLM"/>
    </source>
</evidence>
<sequence length="341" mass="35333">MRKLGLWLVIVGALGAALAGAGWYAASAALRSAAGVLGVTHEDASVRGFPLRFDVALPQPVLPLQGGQWQADALRLSAPAYWPLAITAQVPAQQRLMLAGSMLHLDSESAEVGVNFRPGLDLPLDVVRAHGAGLRLAGRAPALSGAFRFPGAEMALLTTGAFSLSAQAEGAVAYAVTGEVAGMALNLAPLRIAPSDAGQGQGTAATDMLEIARAGIDAVALFDRRFALAAQTAPRLVGLSEVRVSMDWGASTISLQGAVEVDATGLISGILDLRVDRWQEALEQGRAAGLWDARFNTMLTMGAATFAAADADQEILRAPVTIRDGVVRLGPLTLANLPPLH</sequence>
<accession>A0A1H2URD4</accession>
<dbReference type="RefSeq" id="WP_143033465.1">
    <property type="nucleotide sequence ID" value="NZ_CP061498.1"/>
</dbReference>
<dbReference type="OrthoDB" id="7625707at2"/>
<dbReference type="Proteomes" id="UP000198539">
    <property type="component" value="Unassembled WGS sequence"/>
</dbReference>
<name>A0A1H2URD4_9RHOB</name>
<dbReference type="Pfam" id="PF09898">
    <property type="entry name" value="DUF2125"/>
    <property type="match status" value="1"/>
</dbReference>
<keyword evidence="2" id="KW-1185">Reference proteome</keyword>
<dbReference type="InterPro" id="IPR018666">
    <property type="entry name" value="DUF2125"/>
</dbReference>
<reference evidence="1 2" key="1">
    <citation type="submission" date="2016-10" db="EMBL/GenBank/DDBJ databases">
        <authorList>
            <person name="de Groot N.N."/>
        </authorList>
    </citation>
    <scope>NUCLEOTIDE SEQUENCE [LARGE SCALE GENOMIC DNA]</scope>
    <source>
        <strain evidence="1 2">CGMCC 1.8894</strain>
    </source>
</reference>
<organism evidence="1 2">
    <name type="scientific">Roseicitreum antarcticum</name>
    <dbReference type="NCBI Taxonomy" id="564137"/>
    <lineage>
        <taxon>Bacteria</taxon>
        <taxon>Pseudomonadati</taxon>
        <taxon>Pseudomonadota</taxon>
        <taxon>Alphaproteobacteria</taxon>
        <taxon>Rhodobacterales</taxon>
        <taxon>Paracoccaceae</taxon>
        <taxon>Roseicitreum</taxon>
    </lineage>
</organism>
<dbReference type="STRING" id="564137.SAMN04488238_102456"/>
<evidence type="ECO:0000313" key="1">
    <source>
        <dbReference type="EMBL" id="SDW58124.1"/>
    </source>
</evidence>